<sequence>MRLKKVLLGMGLIVALISSGCAAQKKPAEPVLNKSTVIKKSQQTFKSGQAKQLINLKTDTESQVITSTYTFGGNPTIFHLNYQTQAKGKSSNLEEWISNTNKAYINGQSTWYVTPLDKLTGHSYNDIVDAVMNNKMLLDPPNKLINAYQMKRSNNKYTLTATLTDKKIMQAAVQPIFGTNNQSKKQLPAYKQLTQKGTYQKMDVKLVVKKQKLVSFNYKVYMKIGKMMQLEVGQSYANIGTHDFLKMPDNVLDAKPLPQKKK</sequence>
<proteinExistence type="predicted"/>
<evidence type="ECO:0000313" key="2">
    <source>
        <dbReference type="EMBL" id="SFD37446.1"/>
    </source>
</evidence>
<evidence type="ECO:0000256" key="1">
    <source>
        <dbReference type="SAM" id="SignalP"/>
    </source>
</evidence>
<accession>A0A1I1RST3</accession>
<evidence type="ECO:0008006" key="4">
    <source>
        <dbReference type="Google" id="ProtNLM"/>
    </source>
</evidence>
<dbReference type="EMBL" id="FOMN01000002">
    <property type="protein sequence ID" value="SFD37446.1"/>
    <property type="molecule type" value="Genomic_DNA"/>
</dbReference>
<dbReference type="STRING" id="1505723.SAMN04487792_0560"/>
<name>A0A1I1RST3_9LACO</name>
<organism evidence="2 3">
    <name type="scientific">Lactobacillus bombicola</name>
    <dbReference type="NCBI Taxonomy" id="1505723"/>
    <lineage>
        <taxon>Bacteria</taxon>
        <taxon>Bacillati</taxon>
        <taxon>Bacillota</taxon>
        <taxon>Bacilli</taxon>
        <taxon>Lactobacillales</taxon>
        <taxon>Lactobacillaceae</taxon>
        <taxon>Lactobacillus</taxon>
    </lineage>
</organism>
<dbReference type="PROSITE" id="PS51257">
    <property type="entry name" value="PROKAR_LIPOPROTEIN"/>
    <property type="match status" value="1"/>
</dbReference>
<evidence type="ECO:0000313" key="3">
    <source>
        <dbReference type="Proteomes" id="UP000199599"/>
    </source>
</evidence>
<feature type="chain" id="PRO_5011606348" description="DNA polymerase" evidence="1">
    <location>
        <begin position="23"/>
        <end position="262"/>
    </location>
</feature>
<reference evidence="3" key="1">
    <citation type="submission" date="2016-10" db="EMBL/GenBank/DDBJ databases">
        <authorList>
            <person name="Varghese N."/>
            <person name="Submissions S."/>
        </authorList>
    </citation>
    <scope>NUCLEOTIDE SEQUENCE [LARGE SCALE GENOMIC DNA]</scope>
    <source>
        <strain evidence="3">R-53102</strain>
    </source>
</reference>
<dbReference type="RefSeq" id="WP_090092550.1">
    <property type="nucleotide sequence ID" value="NZ_CBCRVU010000002.1"/>
</dbReference>
<feature type="signal peptide" evidence="1">
    <location>
        <begin position="1"/>
        <end position="22"/>
    </location>
</feature>
<protein>
    <recommendedName>
        <fullName evidence="4">DNA polymerase</fullName>
    </recommendedName>
</protein>
<gene>
    <name evidence="2" type="ORF">SAMN04487792_0560</name>
</gene>
<keyword evidence="1" id="KW-0732">Signal</keyword>
<dbReference type="AlphaFoldDB" id="A0A1I1RST3"/>
<dbReference type="Proteomes" id="UP000199599">
    <property type="component" value="Unassembled WGS sequence"/>
</dbReference>